<proteinExistence type="predicted"/>
<accession>A0A6L7G4P1</accession>
<protein>
    <recommendedName>
        <fullName evidence="1">Zinc-ribbon domain-containing protein</fullName>
    </recommendedName>
</protein>
<organism evidence="2 3">
    <name type="scientific">Pseudooceanicola albus</name>
    <dbReference type="NCBI Taxonomy" id="2692189"/>
    <lineage>
        <taxon>Bacteria</taxon>
        <taxon>Pseudomonadati</taxon>
        <taxon>Pseudomonadota</taxon>
        <taxon>Alphaproteobacteria</taxon>
        <taxon>Rhodobacterales</taxon>
        <taxon>Paracoccaceae</taxon>
        <taxon>Pseudooceanicola</taxon>
    </lineage>
</organism>
<feature type="domain" description="Zinc-ribbon" evidence="1">
    <location>
        <begin position="3"/>
        <end position="91"/>
    </location>
</feature>
<reference evidence="2 3" key="1">
    <citation type="submission" date="2019-12" db="EMBL/GenBank/DDBJ databases">
        <authorList>
            <person name="Li M."/>
        </authorList>
    </citation>
    <scope>NUCLEOTIDE SEQUENCE [LARGE SCALE GENOMIC DNA]</scope>
    <source>
        <strain evidence="2 3">GBMRC 2024</strain>
    </source>
</reference>
<sequence>MRLFDCCCGNTLYFDNTLCTACGRKVGWCAACHGVQALEPEGDHWRCTACAAELLLCANYASEEVCNRTVLPGGAALCDCCELNATVPDMNVAGNREKWARLEAAKRRLIFALDRLGLPHARDGVVPLSFAFMGDPEGEGLWRAAGEAERVYTGHAEGLITINIREADPAEREQIRVDMGEAHRTLIGHFRHEIGHYYWDLLVRDDPALLEGFVALFGDPQDPPYGVALERHYAEGPPADWAERHVSAYASMHPWEDWAETWALYLDIASVLDTAVSLGLMSGAVLGDLPDMLARYRRMGRALNELNREMGLLDFAPAVISGPVEEKLAFVHRVVSGAGRGGFLDNGAAL</sequence>
<dbReference type="Pfam" id="PF10005">
    <property type="entry name" value="Zn_ribbon_DZR_6"/>
    <property type="match status" value="1"/>
</dbReference>
<dbReference type="InterPro" id="IPR011201">
    <property type="entry name" value="Zinc-ribbon_6_bact"/>
</dbReference>
<dbReference type="InterPro" id="IPR031321">
    <property type="entry name" value="UCP012641"/>
</dbReference>
<dbReference type="Proteomes" id="UP000477911">
    <property type="component" value="Unassembled WGS sequence"/>
</dbReference>
<name>A0A6L7G4P1_9RHOB</name>
<dbReference type="EMBL" id="WUMU01000012">
    <property type="protein sequence ID" value="MXN18386.1"/>
    <property type="molecule type" value="Genomic_DNA"/>
</dbReference>
<gene>
    <name evidence="2" type="ORF">GR170_11115</name>
</gene>
<keyword evidence="3" id="KW-1185">Reference proteome</keyword>
<comment type="caution">
    <text evidence="2">The sequence shown here is derived from an EMBL/GenBank/DDBJ whole genome shotgun (WGS) entry which is preliminary data.</text>
</comment>
<dbReference type="RefSeq" id="WP_160894518.1">
    <property type="nucleotide sequence ID" value="NZ_WUMU01000012.1"/>
</dbReference>
<evidence type="ECO:0000259" key="1">
    <source>
        <dbReference type="Pfam" id="PF10005"/>
    </source>
</evidence>
<dbReference type="Pfam" id="PF15887">
    <property type="entry name" value="Peptidase_Mx"/>
    <property type="match status" value="1"/>
</dbReference>
<evidence type="ECO:0000313" key="3">
    <source>
        <dbReference type="Proteomes" id="UP000477911"/>
    </source>
</evidence>
<dbReference type="PIRSF" id="PIRSF012641">
    <property type="entry name" value="UCP012641"/>
    <property type="match status" value="1"/>
</dbReference>
<dbReference type="AlphaFoldDB" id="A0A6L7G4P1"/>
<evidence type="ECO:0000313" key="2">
    <source>
        <dbReference type="EMBL" id="MXN18386.1"/>
    </source>
</evidence>